<reference evidence="3" key="1">
    <citation type="submission" date="2011-09" db="EMBL/GenBank/DDBJ databases">
        <title>The permanent draft genome of Mucilaginibacter paludis DSM 18603.</title>
        <authorList>
            <consortium name="US DOE Joint Genome Institute (JGI-PGF)"/>
            <person name="Lucas S."/>
            <person name="Han J."/>
            <person name="Lapidus A."/>
            <person name="Bruce D."/>
            <person name="Goodwin L."/>
            <person name="Pitluck S."/>
            <person name="Peters L."/>
            <person name="Kyrpides N."/>
            <person name="Mavromatis K."/>
            <person name="Ivanova N."/>
            <person name="Mikhailova N."/>
            <person name="Held B."/>
            <person name="Detter J.C."/>
            <person name="Tapia R."/>
            <person name="Han C."/>
            <person name="Land M."/>
            <person name="Hauser L."/>
            <person name="Markowitz V."/>
            <person name="Cheng J.-F."/>
            <person name="Hugenholtz P."/>
            <person name="Woyke T."/>
            <person name="Wu D."/>
            <person name="Tindall B."/>
            <person name="Brambilla E."/>
            <person name="Klenk H.-P."/>
            <person name="Eisen J.A."/>
        </authorList>
    </citation>
    <scope>NUCLEOTIDE SEQUENCE [LARGE SCALE GENOMIC DNA]</scope>
    <source>
        <strain evidence="3">DSM 18603</strain>
    </source>
</reference>
<feature type="signal peptide" evidence="2">
    <location>
        <begin position="1"/>
        <end position="19"/>
    </location>
</feature>
<evidence type="ECO:0000256" key="1">
    <source>
        <dbReference type="ARBA" id="ARBA00008769"/>
    </source>
</evidence>
<comment type="similarity">
    <text evidence="1 2">Belongs to the OprB family.</text>
</comment>
<evidence type="ECO:0000313" key="4">
    <source>
        <dbReference type="Proteomes" id="UP000002774"/>
    </source>
</evidence>
<dbReference type="Proteomes" id="UP000002774">
    <property type="component" value="Chromosome"/>
</dbReference>
<keyword evidence="4" id="KW-1185">Reference proteome</keyword>
<keyword evidence="2" id="KW-0732">Signal</keyword>
<evidence type="ECO:0000313" key="3">
    <source>
        <dbReference type="EMBL" id="EHQ26927.1"/>
    </source>
</evidence>
<dbReference type="HOGENOM" id="CLU_545978_0_0_10"/>
<dbReference type="Pfam" id="PF04966">
    <property type="entry name" value="OprB"/>
    <property type="match status" value="1"/>
</dbReference>
<dbReference type="OrthoDB" id="5755240at2"/>
<dbReference type="GO" id="GO:0015288">
    <property type="term" value="F:porin activity"/>
    <property type="evidence" value="ECO:0007669"/>
    <property type="project" value="InterPro"/>
</dbReference>
<sequence length="442" mass="49341">MKKIYSFIILFFISYCATAQNTHSPDSTEKWNSHFQLTVIDQSHPSFKSPYSGTNSLTSDSEEALSLTTTLFIGRKLWKGAAVYFNPEVSGGSGISSARGIAGFSNGETFRIGNPSPALYLGRLFLRQYIALTKDEELVQSDNNQLKEYVPTKRIVITAGKFALSDLFDNNSYSHDPRSQFLNWSLMGNGAWDYPANTRGYTDGIVLEYITPSWEVRAAGTLVGTYANGPDFDYHFWDAYSSTVEFTKNISLNSHKGKVNLLLFRNVSKAPVYRDVINNYLNKTDVSLDVINGKDYGHAKYGIGINAEQELTKSLGAFFRSSWNDGKTATWAFTEIDRSISLGLNYTGASWHRPEDNFGIAGVINGISKDHRDFLNIGGYGFIIGDGQLSNYKTEDILEAYYSARLNKNLVVSGDYQFVQNPAYNADRGPVNVFSIRAHIEF</sequence>
<feature type="chain" id="PRO_5007231061" evidence="2">
    <location>
        <begin position="20"/>
        <end position="442"/>
    </location>
</feature>
<evidence type="ECO:0000256" key="2">
    <source>
        <dbReference type="RuleBase" id="RU363072"/>
    </source>
</evidence>
<dbReference type="GO" id="GO:0008643">
    <property type="term" value="P:carbohydrate transport"/>
    <property type="evidence" value="ECO:0007669"/>
    <property type="project" value="InterPro"/>
</dbReference>
<gene>
    <name evidence="3" type="ORF">Mucpa_2816</name>
</gene>
<proteinExistence type="inferred from homology"/>
<dbReference type="EMBL" id="CM001403">
    <property type="protein sequence ID" value="EHQ26927.1"/>
    <property type="molecule type" value="Genomic_DNA"/>
</dbReference>
<dbReference type="STRING" id="714943.Mucpa_2816"/>
<dbReference type="Gene3D" id="2.40.160.180">
    <property type="entry name" value="Carbohydrate-selective porin OprB"/>
    <property type="match status" value="1"/>
</dbReference>
<accession>H1Y8Q5</accession>
<protein>
    <submittedName>
        <fullName evidence="3">Carbohydrate-selective porin OprB</fullName>
    </submittedName>
</protein>
<dbReference type="InterPro" id="IPR007049">
    <property type="entry name" value="Carb-sel_porin_OprB"/>
</dbReference>
<dbReference type="eggNOG" id="COG3659">
    <property type="taxonomic scope" value="Bacteria"/>
</dbReference>
<dbReference type="InterPro" id="IPR038673">
    <property type="entry name" value="OprB_sf"/>
</dbReference>
<dbReference type="RefSeq" id="WP_008507167.1">
    <property type="nucleotide sequence ID" value="NZ_CM001403.1"/>
</dbReference>
<dbReference type="AlphaFoldDB" id="H1Y8Q5"/>
<name>H1Y8Q5_9SPHI</name>
<organism evidence="3 4">
    <name type="scientific">Mucilaginibacter paludis DSM 18603</name>
    <dbReference type="NCBI Taxonomy" id="714943"/>
    <lineage>
        <taxon>Bacteria</taxon>
        <taxon>Pseudomonadati</taxon>
        <taxon>Bacteroidota</taxon>
        <taxon>Sphingobacteriia</taxon>
        <taxon>Sphingobacteriales</taxon>
        <taxon>Sphingobacteriaceae</taxon>
        <taxon>Mucilaginibacter</taxon>
    </lineage>
</organism>
<dbReference type="GO" id="GO:0016020">
    <property type="term" value="C:membrane"/>
    <property type="evidence" value="ECO:0007669"/>
    <property type="project" value="InterPro"/>
</dbReference>